<evidence type="ECO:0000313" key="1">
    <source>
        <dbReference type="EMBL" id="HIY95803.1"/>
    </source>
</evidence>
<accession>A0A9D1ZUL3</accession>
<organism evidence="1 2">
    <name type="scientific">Candidatus Rothia avicola</name>
    <dbReference type="NCBI Taxonomy" id="2840478"/>
    <lineage>
        <taxon>Bacteria</taxon>
        <taxon>Bacillati</taxon>
        <taxon>Actinomycetota</taxon>
        <taxon>Actinomycetes</taxon>
        <taxon>Micrococcales</taxon>
        <taxon>Micrococcaceae</taxon>
        <taxon>Rothia</taxon>
    </lineage>
</organism>
<dbReference type="AlphaFoldDB" id="A0A9D1ZUL3"/>
<sequence>MIEPEIRKTVLDAHHDMVGAQDESKMSSGGVYGQMWLKLHKSFEAMARNNGHIMQVIRVRNANYKLVTVGPYLLYPWRFSSKQVDDIGGKRFAEPNSVRSRLFALSPSSRSEPMLPFSLEGESGDVMDEVLEVDSDVEIYDSYRVIIIGISSNSDSIHKLIWGEASLAEDGRLKMRDSREIIMESQDAISVWDNDASFDSGDIAEIPVLRKNKNQREDSI</sequence>
<evidence type="ECO:0000313" key="2">
    <source>
        <dbReference type="Proteomes" id="UP000824134"/>
    </source>
</evidence>
<dbReference type="Proteomes" id="UP000824134">
    <property type="component" value="Unassembled WGS sequence"/>
</dbReference>
<protein>
    <submittedName>
        <fullName evidence="1">Uncharacterized protein</fullName>
    </submittedName>
</protein>
<reference evidence="1" key="2">
    <citation type="submission" date="2021-04" db="EMBL/GenBank/DDBJ databases">
        <authorList>
            <person name="Gilroy R."/>
        </authorList>
    </citation>
    <scope>NUCLEOTIDE SEQUENCE</scope>
    <source>
        <strain evidence="1">ChiHjej12B11-9195</strain>
    </source>
</reference>
<dbReference type="EMBL" id="DXCN01000070">
    <property type="protein sequence ID" value="HIY95803.1"/>
    <property type="molecule type" value="Genomic_DNA"/>
</dbReference>
<comment type="caution">
    <text evidence="1">The sequence shown here is derived from an EMBL/GenBank/DDBJ whole genome shotgun (WGS) entry which is preliminary data.</text>
</comment>
<proteinExistence type="predicted"/>
<gene>
    <name evidence="1" type="ORF">H9821_09155</name>
</gene>
<reference evidence="1" key="1">
    <citation type="journal article" date="2021" name="PeerJ">
        <title>Extensive microbial diversity within the chicken gut microbiome revealed by metagenomics and culture.</title>
        <authorList>
            <person name="Gilroy R."/>
            <person name="Ravi A."/>
            <person name="Getino M."/>
            <person name="Pursley I."/>
            <person name="Horton D.L."/>
            <person name="Alikhan N.F."/>
            <person name="Baker D."/>
            <person name="Gharbi K."/>
            <person name="Hall N."/>
            <person name="Watson M."/>
            <person name="Adriaenssens E.M."/>
            <person name="Foster-Nyarko E."/>
            <person name="Jarju S."/>
            <person name="Secka A."/>
            <person name="Antonio M."/>
            <person name="Oren A."/>
            <person name="Chaudhuri R.R."/>
            <person name="La Ragione R."/>
            <person name="Hildebrand F."/>
            <person name="Pallen M.J."/>
        </authorList>
    </citation>
    <scope>NUCLEOTIDE SEQUENCE</scope>
    <source>
        <strain evidence="1">ChiHjej12B11-9195</strain>
    </source>
</reference>
<name>A0A9D1ZUL3_9MICC</name>